<organism evidence="2 3">
    <name type="scientific">Coptis chinensis</name>
    <dbReference type="NCBI Taxonomy" id="261450"/>
    <lineage>
        <taxon>Eukaryota</taxon>
        <taxon>Viridiplantae</taxon>
        <taxon>Streptophyta</taxon>
        <taxon>Embryophyta</taxon>
        <taxon>Tracheophyta</taxon>
        <taxon>Spermatophyta</taxon>
        <taxon>Magnoliopsida</taxon>
        <taxon>Ranunculales</taxon>
        <taxon>Ranunculaceae</taxon>
        <taxon>Coptidoideae</taxon>
        <taxon>Coptis</taxon>
    </lineage>
</organism>
<reference evidence="2 3" key="1">
    <citation type="submission" date="2020-10" db="EMBL/GenBank/DDBJ databases">
        <title>The Coptis chinensis genome and diversification of protoberbering-type alkaloids.</title>
        <authorList>
            <person name="Wang B."/>
            <person name="Shu S."/>
            <person name="Song C."/>
            <person name="Liu Y."/>
        </authorList>
    </citation>
    <scope>NUCLEOTIDE SEQUENCE [LARGE SCALE GENOMIC DNA]</scope>
    <source>
        <strain evidence="2">HL-2020</strain>
        <tissue evidence="2">Leaf</tissue>
    </source>
</reference>
<gene>
    <name evidence="2" type="ORF">IFM89_039279</name>
</gene>
<dbReference type="AlphaFoldDB" id="A0A835I9E0"/>
<protein>
    <submittedName>
        <fullName evidence="2">Uncharacterized protein</fullName>
    </submittedName>
</protein>
<feature type="compositionally biased region" description="Basic and acidic residues" evidence="1">
    <location>
        <begin position="294"/>
        <end position="312"/>
    </location>
</feature>
<dbReference type="OrthoDB" id="1910495at2759"/>
<evidence type="ECO:0000313" key="2">
    <source>
        <dbReference type="EMBL" id="KAF9612378.1"/>
    </source>
</evidence>
<feature type="compositionally biased region" description="Basic and acidic residues" evidence="1">
    <location>
        <begin position="221"/>
        <end position="237"/>
    </location>
</feature>
<feature type="region of interest" description="Disordered" evidence="1">
    <location>
        <begin position="165"/>
        <end position="187"/>
    </location>
</feature>
<feature type="compositionally biased region" description="Polar residues" evidence="1">
    <location>
        <begin position="313"/>
        <end position="322"/>
    </location>
</feature>
<sequence>MEEVNNLDADARLPPRKRLLAGLKKQNGDSPSPSASPLSSVSSEIGIRLRELMSSNCNGSNLLTEEIVEASRSAALDAVKVAAAARVAAEEKAAVAAKAVAAAKSALELVAAYSGKKSRKQRSLGKNKTKKHVPVEVLYKKRKRVEKSETDEELARRLHRVMNSSPRISKVGTSPDSKVRSHRKRRKRLIFDSTVASNGEVPLEGKVASSCDRNGNAGKKGRGENRTELDEKASKGTKTDCLEKDSLYANVEAEANNHSTEQVLEDSISTARKRGRIKQKKLSLSLCTVRDRECSKDKPKSGGLKSVKEPKGKSNTTDSSLLTLEPSIEGELSQEAVSARQCKEFSSPKCYAGSNILHSLCSNPTVTSGSAMVEVDK</sequence>
<feature type="region of interest" description="Disordered" evidence="1">
    <location>
        <begin position="294"/>
        <end position="323"/>
    </location>
</feature>
<name>A0A835I9E0_9MAGN</name>
<evidence type="ECO:0000313" key="3">
    <source>
        <dbReference type="Proteomes" id="UP000631114"/>
    </source>
</evidence>
<dbReference type="PANTHER" id="PTHR35477">
    <property type="entry name" value="OS06G0728500 PROTEIN"/>
    <property type="match status" value="1"/>
</dbReference>
<dbReference type="PANTHER" id="PTHR35477:SF1">
    <property type="entry name" value="OS06G0728500 PROTEIN"/>
    <property type="match status" value="1"/>
</dbReference>
<feature type="compositionally biased region" description="Polar residues" evidence="1">
    <location>
        <begin position="165"/>
        <end position="176"/>
    </location>
</feature>
<proteinExistence type="predicted"/>
<keyword evidence="3" id="KW-1185">Reference proteome</keyword>
<comment type="caution">
    <text evidence="2">The sequence shown here is derived from an EMBL/GenBank/DDBJ whole genome shotgun (WGS) entry which is preliminary data.</text>
</comment>
<dbReference type="EMBL" id="JADFTS010000004">
    <property type="protein sequence ID" value="KAF9612378.1"/>
    <property type="molecule type" value="Genomic_DNA"/>
</dbReference>
<accession>A0A835I9E0</accession>
<dbReference type="Proteomes" id="UP000631114">
    <property type="component" value="Unassembled WGS sequence"/>
</dbReference>
<feature type="region of interest" description="Disordered" evidence="1">
    <location>
        <begin position="21"/>
        <end position="41"/>
    </location>
</feature>
<feature type="region of interest" description="Disordered" evidence="1">
    <location>
        <begin position="205"/>
        <end position="237"/>
    </location>
</feature>
<evidence type="ECO:0000256" key="1">
    <source>
        <dbReference type="SAM" id="MobiDB-lite"/>
    </source>
</evidence>
<feature type="compositionally biased region" description="Low complexity" evidence="1">
    <location>
        <begin position="30"/>
        <end position="41"/>
    </location>
</feature>